<protein>
    <recommendedName>
        <fullName evidence="5">UBA domain-containing protein</fullName>
    </recommendedName>
</protein>
<dbReference type="Pfam" id="PF25036">
    <property type="entry name" value="VPS13_VAB"/>
    <property type="match status" value="2"/>
</dbReference>
<dbReference type="GO" id="GO:0045053">
    <property type="term" value="P:protein retention in Golgi apparatus"/>
    <property type="evidence" value="ECO:0007669"/>
    <property type="project" value="TreeGrafter"/>
</dbReference>
<comment type="similarity">
    <text evidence="1">Belongs to the VPS13 family.</text>
</comment>
<accession>A0A9N9S3V7</accession>
<organism evidence="6 7">
    <name type="scientific">Chironomus riparius</name>
    <dbReference type="NCBI Taxonomy" id="315576"/>
    <lineage>
        <taxon>Eukaryota</taxon>
        <taxon>Metazoa</taxon>
        <taxon>Ecdysozoa</taxon>
        <taxon>Arthropoda</taxon>
        <taxon>Hexapoda</taxon>
        <taxon>Insecta</taxon>
        <taxon>Pterygota</taxon>
        <taxon>Neoptera</taxon>
        <taxon>Endopterygota</taxon>
        <taxon>Diptera</taxon>
        <taxon>Nematocera</taxon>
        <taxon>Chironomoidea</taxon>
        <taxon>Chironomidae</taxon>
        <taxon>Chironominae</taxon>
        <taxon>Chironomus</taxon>
    </lineage>
</organism>
<dbReference type="OrthoDB" id="272810at2759"/>
<feature type="region of interest" description="Disordered" evidence="4">
    <location>
        <begin position="1012"/>
        <end position="1034"/>
    </location>
</feature>
<dbReference type="Pfam" id="PF25033">
    <property type="entry name" value="VPS13_M"/>
    <property type="match status" value="1"/>
</dbReference>
<dbReference type="PANTHER" id="PTHR16166:SF141">
    <property type="entry name" value="INTERMEMBRANE LIPID TRANSFER PROTEIN VPS13D"/>
    <property type="match status" value="1"/>
</dbReference>
<dbReference type="InterPro" id="IPR041969">
    <property type="entry name" value="VP13D_UBA"/>
</dbReference>
<dbReference type="InterPro" id="IPR009543">
    <property type="entry name" value="VPS13_VAB"/>
</dbReference>
<name>A0A9N9S3V7_9DIPT</name>
<dbReference type="InterPro" id="IPR035992">
    <property type="entry name" value="Ricin_B-like_lectins"/>
</dbReference>
<reference evidence="6" key="1">
    <citation type="submission" date="2022-01" db="EMBL/GenBank/DDBJ databases">
        <authorList>
            <person name="King R."/>
        </authorList>
    </citation>
    <scope>NUCLEOTIDE SEQUENCE</scope>
</reference>
<evidence type="ECO:0000313" key="7">
    <source>
        <dbReference type="Proteomes" id="UP001153620"/>
    </source>
</evidence>
<evidence type="ECO:0000256" key="4">
    <source>
        <dbReference type="SAM" id="MobiDB-lite"/>
    </source>
</evidence>
<keyword evidence="2" id="KW-0813">Transport</keyword>
<dbReference type="PANTHER" id="PTHR16166">
    <property type="entry name" value="VACUOLAR PROTEIN SORTING-ASSOCIATED PROTEIN VPS13"/>
    <property type="match status" value="1"/>
</dbReference>
<dbReference type="CDD" id="cd23453">
    <property type="entry name" value="beta-trefoil_Ricin_VPS13D"/>
    <property type="match status" value="1"/>
</dbReference>
<evidence type="ECO:0000256" key="3">
    <source>
        <dbReference type="ARBA" id="ARBA00023055"/>
    </source>
</evidence>
<dbReference type="GO" id="GO:0007005">
    <property type="term" value="P:mitochondrion organization"/>
    <property type="evidence" value="ECO:0007669"/>
    <property type="project" value="TreeGrafter"/>
</dbReference>
<sequence length="4216" mass="476691">MLRDLIAWVLNNYLGKYVENLNTTQLTVALLSGEVELENLPLKKDALSHFGLPIKAYSGSIGKIKLQIPVRQFRTAPWCINIEKVYVVCGPVNLDEWDNNAEELADLHYKQSYLDNLEVKWRTQNEDSSYYASSYSGWMSYGTSLITNIVENLQLNIKDVHIRYEDSITIPKSNFCCGLTIESLTAQSCDTNWIPGFTTNWAQNEATFKLIELNSLSFYMDALDPDDVLSKFESNELVEGIERIKAKSHEYIIKPVSAQAKFKRDRSETPLRTRNRPRLTCNLILNEISLSLNENQYNLLVNGFRGIDDVAKYKKYRLLQPQVNVKENVRAWWIYAAKCHGFLRHRDSMLTAKNNIKYIKICMKLIANPNEILTSDDKEFKETIEKERNLDELRELREICMYILPQPHEIKAAAAAANNQGRSMLVHWFPGWWGWYGNSNVSPVNQSPPLSTGSTPNIEPQTSFEDELLNALADTVETNSILKRDAVFGKFQFTLKKGSLDVYRGGVNEKLKEAIQFHFEELLLNVESRPRSGSHLVSLSLGSILVKDFLTPNTEFPDLIKPQSKDELLLKTKLQRSRISLNLLATSPPIPDENPEPLFQLEYENKPLAYTTDYRLLIKSRSLDIVYNTDVMTWLVEFLSKPHVQGARRKIEAMKNKTKMELKKNFNDIIEGRLSERKTWTFEIDVSAPQILFVENFIDRQGTTIVVIDFGRLQLSNCLQNRVNNAGKTTTIQDGNQFDVSIKDSEDDELFLTPCSTPPDFETLTSLESPPTMASDLYQTPLSSNLSHKPSIQLSADETEINETTLYHKIYDRYEISLTDLQVLVCKGRERWNFASSKGTSNLHVLDRFNISLQLERRIVQTTDPQYPSLTLCGTLPKLNAHINESKITSITNMLNSIYNSANDTPIKVDSPILESNVIEEADVNDSYSPDTSKLILLQFSIDQMSLEVQSCGRSIVELQVSGVKAGLTQRANDTNITLSVHGLLLVDAMQSYGPDFELLIASHRHVGMDSLSGSLRQSEPCSPCSPGSPDPSMNIRPTSPLSISRAISSLQRVNSPPPNAWNASFDDIDALITIEVTFIEPEGDGDRLQVANIQFNNLDIIANQETIVELLGFVKRVLPKKTSKSRVSRPVYDESNLTNKPKDERNLRTEITFDFHRLNVLILRAVMRDSFLVARKVGTFTMSEAKIHSTIGKSIKVEGSLGGLQVIDLTPEGINHQRILSVGHDPLTDIPIETIDPVITLSNEIYGIKTQCREDRQALSFKISRNLNACVDIKIRMGSVWLIHCARFMQELSWCATEFKHYLKNLAKSIKEKATDMALGLVQPRSGDLIRSVQEMSSSPHHLKRQRTISITRYPDDNFTTSPSVKISLDIVLNTPVLIVPRSSSSPQVLVAHLGKISISNHGGLENCELLNETLTTINEDKLHLSFSAQDFNSEENILFDIEDVEETVKGSVGDDDELSCDIYTIDIRNMNLYSLDTTSRKGFRFSALPRSEEFYSCQEDAVAIIHDTAIRLEICRKTDSTSMHFESSGGSFVSMNDVYEEKLNQLIISGSIVNPLRLSLKRPQYEQLLDTIENAFNVPNDLLRPPQDGSSIKYPMTEKQESEEHDTFSFDDNEKIKKILFSQSSIEKRKDEMLPKVIFSLPVFIIQLNNAENSPVVEICFRDFNVNYEKQNQWETNLQVSLRSVIMEDLLRPIDSKHRIMVTSANDEQQRLQTPFLSNSCPDLTSFGRGANLLSTSLPDNLEQNVGFKQFIKRQSITRKLQNITSNCPGTPPPSPQQTKSTEDNLVIYSSFIVDPQCPQFESKYQSIRAKSSIDFNCLSLNISVESWFVLLNFFGLLSDDDSNSNKASNVTTQTENEQVSLEKSELDITIKSLTLVLVKPEYELARANVSNARFIVTKVGLAKTIEGSLGSISVTDLTVHGCIYREKFMTSGNEALKFTYIKDSSKPAAGKRSLKKDAEVNIKMSSVRYVHTKRFVMDVQTFIKDLFQLQVPVMKKMKSDHQIRPTQLGLEIYAESPLILLPMSARSEKLIIANLGQLTLKNEFKMSNDRETISVRKEKYGPIEMLDVMMVNLLHTDLFAGYRVQKSENTRLQPIIENSNCIDMGNYYLYKSGDSLLKNQCHLKLQIERNIDSWRSHNVDDISVHGFLTKLEAELTLAQYKLIRGFLSYNLGEEIDDVYQSSVLTNIYDSSLSLNSSFAGNEADSTWNNLSIVLDLQDVSVSMKHTPESISLACINFIKSTLKVDSKSDGSQDIDLISQEILITDTRTWLNDSEINPSINVFTNILKPLKDRGTIIQAEIHSRRRDDNTQFTILLNNMRCMMILDWLEQARDFILQIDEQPAELQVLHKKEVPVNNSGTFELKLNVTDSELVFVERTDQFDTNAVILKSTTVLNFKPHEINKSMSINLNNLEVFSCVFNAEDETALSIIDPVTVNMEVRKGTLGIHFQKHFLIRLSYHDVKMFQRMLQSLPQQTHHARNRRSGSGVIISDGRNLLKLKSLGFKHEDCLLALEVSDNQLDEAALWLTQNAEPLRSPAHRKLNEEDGMDINTIEVKASRISICVIDDCKDADVPLIELSLTHLELVQDINFKERTPISGNIREGHLKTVLGSDYYNRGLSGWEPIVEQWKCEANWSYNAAQIASQSSRLNLKIKSNEVLRLNVTSTLMEIYEIVKDNWMQDYYSTNSSVMIKRSPFVPFAIKNDTGARLFFTTYVSTPGNNTIYNPSQQSRTPKEWKIVEAGDTITFSFMQTQTKQRHIDSHKSILHQISVRVEGWAEVGPISVDKVGTFFRHAGPEIVDTYSTAPRSRIVFAVSLEGSARKLITVRSALKFINKLDHPILMKMDHLFGHLNIRSWPPARTVIVASNENYSVPLSHVHAFLYVKPLPLNFSLDDVAVNSNILTNNQIIDRLDGNEYWNRFGKFCDGGTVGNFQFTEKSIHWKDVHDPTEIHQETRTCCSINNKIYKLVFAIKKESYPSKDNSLNALLPGHTITLWPPLRLHNLLPCDLLFRLPTGTQGRISSSNTANIHEVDLDQPLEITITLDSFSGAGQIYIQSVASGTAEVELRLTDVNGKILILKALIQVFRGCGMQISISAPFWLINRTGLPLIFRQEGVSTEFAGQFSENEQARLVSPLMFSFSDPDSSMALTIRLGRRYGTNLPWCQPFNLHKDILHRQLKSNSTNETFIIGIEVRRGRGRYSQTSIVTFSPRFQLYNKSSYKLQFAQKCFATVLTDQIAQSTFIEAVPGCHLPFHWPRLDKEQQLCVRLPEVEECLWSSGIPIQETQSLYINVRDINGIMHFLRLEIILQGATYYMLFGNAEVLPPPIRIDNYSEVPIKFYQNNSRNIIKTSVKPHSSMAYVLDEINGAQSICLEAPDGDTAKCPLYRQNDAQPRLTYQNFIYIAFTHTFENVSNFSANYDDEYDIKAQQLVLGVIGNRVVLVKKQPGDRSQLWRMNNEKQLEHEGSSPPTEPGKASQRFVLDLEKPPQPLQPNQLVVRPANYQRRSTQTWYFTEEGRLMCEHTNLCVQPRNGFFGLRNGTDAVLALIVRDTKIINSYGVPFEQAIERQKMRPGSGYLSINFRMDGPIKTLQIKDVKFKNDLTLAVDPHWRHVSHILPNSYHPEHNEETNVNKSIDEYHINLNLTKGIGFSLVSKRPYEELAYVSFEDIQTEIINTPVIKSLDLSVRDVQIDNQMLETSCPIFMYTIKNSSDTLVEDKLPALQFNMKILSSPNKNAVIFEHLILSLRPLTVYLEERLLLRLADFIGIGKTTQDPAALQDESDYEAQRIVTKVLSANAKRYYFGDLSLVPSQIRLSVITASKLPINLNEIKKGLGLTLIKFEDAVINFDKFCDRHHFETSEVYWAAIKSHYKQELKWQAASILGSVDFLGNPLGFANDLTEGVSSLLKEGNVKSLVKNVTHGISNSTAKLTETLSDGLGRVVLDEQYTETRQRILEVSTTSGGNSTGDHLVAGLKGFGFGLLGGVTSIVKHTYSGAQADGIPGFLSGLGKGIVGTVTKPVIGVLDLASETANAVRETSRSSNRILPDRKRPPRCVTGSAGGLLPAYTSLASKGQQHLLMINKRDYNEKLLAYEPCLLESKESKLRLLVSTENIWVFSKSDDIPMVIFCYNLSELITCRHIEVPFEGGSSSNSKKSNSHYIELCLSLPSKTSLTPSAPEMVKRPRVRCQSEEIAKKAVRHITYAKSVFEEKEHALSEIA</sequence>
<dbReference type="SUPFAM" id="SSF46934">
    <property type="entry name" value="UBA-like"/>
    <property type="match status" value="1"/>
</dbReference>
<dbReference type="InterPro" id="IPR009060">
    <property type="entry name" value="UBA-like_sf"/>
</dbReference>
<reference evidence="6" key="2">
    <citation type="submission" date="2022-10" db="EMBL/GenBank/DDBJ databases">
        <authorList>
            <consortium name="ENA_rothamsted_submissions"/>
            <consortium name="culmorum"/>
            <person name="King R."/>
        </authorList>
    </citation>
    <scope>NUCLEOTIDE SEQUENCE</scope>
</reference>
<keyword evidence="3" id="KW-0445">Lipid transport</keyword>
<evidence type="ECO:0000313" key="6">
    <source>
        <dbReference type="EMBL" id="CAG9808991.1"/>
    </source>
</evidence>
<dbReference type="SUPFAM" id="SSF50370">
    <property type="entry name" value="Ricin B-like lectins"/>
    <property type="match status" value="1"/>
</dbReference>
<dbReference type="SMART" id="SM00165">
    <property type="entry name" value="UBA"/>
    <property type="match status" value="1"/>
</dbReference>
<evidence type="ECO:0000256" key="1">
    <source>
        <dbReference type="ARBA" id="ARBA00006545"/>
    </source>
</evidence>
<dbReference type="InterPro" id="IPR056747">
    <property type="entry name" value="VPS13-like_M"/>
</dbReference>
<dbReference type="GO" id="GO:0006869">
    <property type="term" value="P:lipid transport"/>
    <property type="evidence" value="ECO:0007669"/>
    <property type="project" value="UniProtKB-KW"/>
</dbReference>
<evidence type="ECO:0000259" key="5">
    <source>
        <dbReference type="SMART" id="SM00165"/>
    </source>
</evidence>
<dbReference type="GO" id="GO:0006623">
    <property type="term" value="P:protein targeting to vacuole"/>
    <property type="evidence" value="ECO:0007669"/>
    <property type="project" value="TreeGrafter"/>
</dbReference>
<evidence type="ECO:0000256" key="2">
    <source>
        <dbReference type="ARBA" id="ARBA00022448"/>
    </source>
</evidence>
<keyword evidence="7" id="KW-1185">Reference proteome</keyword>
<dbReference type="InterPro" id="IPR026854">
    <property type="entry name" value="VPS13_N"/>
</dbReference>
<feature type="domain" description="UBA" evidence="5">
    <location>
        <begin position="2493"/>
        <end position="2530"/>
    </location>
</feature>
<dbReference type="EMBL" id="OU895879">
    <property type="protein sequence ID" value="CAG9808991.1"/>
    <property type="molecule type" value="Genomic_DNA"/>
</dbReference>
<dbReference type="InterPro" id="IPR026847">
    <property type="entry name" value="VPS13"/>
</dbReference>
<gene>
    <name evidence="6" type="ORF">CHIRRI_LOCUS11823</name>
</gene>
<dbReference type="CDD" id="cd14306">
    <property type="entry name" value="UBA_VP13D"/>
    <property type="match status" value="1"/>
</dbReference>
<dbReference type="Pfam" id="PF12624">
    <property type="entry name" value="VPS13_N"/>
    <property type="match status" value="1"/>
</dbReference>
<proteinExistence type="inferred from homology"/>
<dbReference type="Proteomes" id="UP001153620">
    <property type="component" value="Chromosome 3"/>
</dbReference>
<dbReference type="InterPro" id="IPR015940">
    <property type="entry name" value="UBA"/>
</dbReference>
<feature type="compositionally biased region" description="Low complexity" evidence="4">
    <location>
        <begin position="1019"/>
        <end position="1033"/>
    </location>
</feature>